<protein>
    <submittedName>
        <fullName evidence="3">Alpha/beta hydrolase</fullName>
    </submittedName>
</protein>
<dbReference type="RefSeq" id="WP_088756650.1">
    <property type="nucleotide sequence ID" value="NZ_NJGV01000022.1"/>
</dbReference>
<dbReference type="InterPro" id="IPR002471">
    <property type="entry name" value="Pept_S9_AS"/>
</dbReference>
<dbReference type="SUPFAM" id="SSF53474">
    <property type="entry name" value="alpha/beta-Hydrolases"/>
    <property type="match status" value="1"/>
</dbReference>
<evidence type="ECO:0000256" key="2">
    <source>
        <dbReference type="SAM" id="SignalP"/>
    </source>
</evidence>
<keyword evidence="4" id="KW-1185">Reference proteome</keyword>
<feature type="chain" id="PRO_5012285095" evidence="2">
    <location>
        <begin position="29"/>
        <end position="414"/>
    </location>
</feature>
<evidence type="ECO:0000313" key="4">
    <source>
        <dbReference type="Proteomes" id="UP000214747"/>
    </source>
</evidence>
<dbReference type="InterPro" id="IPR005152">
    <property type="entry name" value="Lipase_secreted"/>
</dbReference>
<feature type="signal peptide" evidence="2">
    <location>
        <begin position="1"/>
        <end position="28"/>
    </location>
</feature>
<dbReference type="EMBL" id="NJGV01000022">
    <property type="protein sequence ID" value="OWY32842.1"/>
    <property type="molecule type" value="Genomic_DNA"/>
</dbReference>
<reference evidence="3 4" key="1">
    <citation type="journal article" date="2010" name="Int. J. Syst. Evol. Microbiol.">
        <title>Reclassification of Herbaspirillum putei as a later heterotypic synonym of Herbaspirillum huttiense, with the description of H. huttiense subsp. huttiense subsp. nov. and H. huttiense subsp. putei subsp. nov., comb. nov., and description of Herbaspirillum aquaticum sp. nov.</title>
        <authorList>
            <person name="Dobritsa A.P."/>
            <person name="Reddy M.C."/>
            <person name="Samadpour M."/>
        </authorList>
    </citation>
    <scope>NUCLEOTIDE SEQUENCE [LARGE SCALE GENOMIC DNA]</scope>
    <source>
        <strain evidence="3 4">IEH 4430</strain>
    </source>
</reference>
<keyword evidence="2" id="KW-0732">Signal</keyword>
<dbReference type="Gene3D" id="3.40.50.1820">
    <property type="entry name" value="alpha/beta hydrolase"/>
    <property type="match status" value="1"/>
</dbReference>
<evidence type="ECO:0000256" key="1">
    <source>
        <dbReference type="ARBA" id="ARBA00022801"/>
    </source>
</evidence>
<accession>A0A225SPA2</accession>
<evidence type="ECO:0000313" key="3">
    <source>
        <dbReference type="EMBL" id="OWY32842.1"/>
    </source>
</evidence>
<dbReference type="PANTHER" id="PTHR34853:SF1">
    <property type="entry name" value="LIPASE 5"/>
    <property type="match status" value="1"/>
</dbReference>
<organism evidence="3 4">
    <name type="scientific">Herbaspirillum aquaticum</name>
    <dbReference type="NCBI Taxonomy" id="568783"/>
    <lineage>
        <taxon>Bacteria</taxon>
        <taxon>Pseudomonadati</taxon>
        <taxon>Pseudomonadota</taxon>
        <taxon>Betaproteobacteria</taxon>
        <taxon>Burkholderiales</taxon>
        <taxon>Oxalobacteraceae</taxon>
        <taxon>Herbaspirillum</taxon>
    </lineage>
</organism>
<dbReference type="Gene3D" id="1.10.260.160">
    <property type="match status" value="1"/>
</dbReference>
<proteinExistence type="predicted"/>
<dbReference type="PIRSF" id="PIRSF029171">
    <property type="entry name" value="Esterase_LipA"/>
    <property type="match status" value="1"/>
</dbReference>
<dbReference type="GO" id="GO:0006508">
    <property type="term" value="P:proteolysis"/>
    <property type="evidence" value="ECO:0007669"/>
    <property type="project" value="InterPro"/>
</dbReference>
<comment type="caution">
    <text evidence="3">The sequence shown here is derived from an EMBL/GenBank/DDBJ whole genome shotgun (WGS) entry which is preliminary data.</text>
</comment>
<gene>
    <name evidence="3" type="ORF">CEJ45_19270</name>
</gene>
<sequence>MKSCLRRASLVLAALSAILSILSSPALAQAPAAAPVQAVASGVRYQLIGRWDVDKLNTILQKDTPAFSGVPVTYSPARNAVLLYRITYPSVIPERGNQPILASGLLALPDTPAKAFSLVSYQHGTVYERQQVPSFPDQSPETQLMIAQFAGQGYALIGADYFGMGISTEPEGYMVKGSHQQATYDMLLAARSVLASMGVREERLFLSGWSQGGFVTMAFLEKLEAAGIKVDAATTASAPLDVFALLEGFLTFPRPNDASWLNSIVILSAFAFENYYGVPGLARSVLTDASYPVAKKAYDRQPFNVSDIPTDLHKLMRPEYFDPQYFARSAYGRLIATTQAYRWVIRSDVRNYYGETDEAITPGVGRMAMTYAQAMGAGNARVQAVSTGPTTHRGTFATAVPAWKRWFDEKAAGQ</sequence>
<dbReference type="Proteomes" id="UP000214747">
    <property type="component" value="Unassembled WGS sequence"/>
</dbReference>
<keyword evidence="1 3" id="KW-0378">Hydrolase</keyword>
<dbReference type="GO" id="GO:0004806">
    <property type="term" value="F:triacylglycerol lipase activity"/>
    <property type="evidence" value="ECO:0007669"/>
    <property type="project" value="InterPro"/>
</dbReference>
<dbReference type="AlphaFoldDB" id="A0A225SPA2"/>
<dbReference type="InterPro" id="IPR029058">
    <property type="entry name" value="AB_hydrolase_fold"/>
</dbReference>
<dbReference type="GO" id="GO:0004252">
    <property type="term" value="F:serine-type endopeptidase activity"/>
    <property type="evidence" value="ECO:0007669"/>
    <property type="project" value="InterPro"/>
</dbReference>
<dbReference type="GO" id="GO:0016042">
    <property type="term" value="P:lipid catabolic process"/>
    <property type="evidence" value="ECO:0007669"/>
    <property type="project" value="InterPro"/>
</dbReference>
<dbReference type="PROSITE" id="PS00708">
    <property type="entry name" value="PRO_ENDOPEP_SER"/>
    <property type="match status" value="1"/>
</dbReference>
<dbReference type="PANTHER" id="PTHR34853">
    <property type="match status" value="1"/>
</dbReference>
<name>A0A225SPA2_9BURK</name>